<protein>
    <submittedName>
        <fullName evidence="2">Uncharacterized protein</fullName>
    </submittedName>
</protein>
<feature type="compositionally biased region" description="Gly residues" evidence="1">
    <location>
        <begin position="237"/>
        <end position="289"/>
    </location>
</feature>
<dbReference type="EMBL" id="BFEA01002426">
    <property type="protein sequence ID" value="GBG41527.1"/>
    <property type="molecule type" value="Genomic_DNA"/>
</dbReference>
<proteinExistence type="predicted"/>
<reference evidence="2 3" key="1">
    <citation type="journal article" date="2018" name="Cell">
        <title>The Chara Genome: Secondary Complexity and Implications for Plant Terrestrialization.</title>
        <authorList>
            <person name="Nishiyama T."/>
            <person name="Sakayama H."/>
            <person name="Vries J.D."/>
            <person name="Buschmann H."/>
            <person name="Saint-Marcoux D."/>
            <person name="Ullrich K.K."/>
            <person name="Haas F.B."/>
            <person name="Vanderstraeten L."/>
            <person name="Becker D."/>
            <person name="Lang D."/>
            <person name="Vosolsobe S."/>
            <person name="Rombauts S."/>
            <person name="Wilhelmsson P.K.I."/>
            <person name="Janitza P."/>
            <person name="Kern R."/>
            <person name="Heyl A."/>
            <person name="Rumpler F."/>
            <person name="Villalobos L.I.A.C."/>
            <person name="Clay J.M."/>
            <person name="Skokan R."/>
            <person name="Toyoda A."/>
            <person name="Suzuki Y."/>
            <person name="Kagoshima H."/>
            <person name="Schijlen E."/>
            <person name="Tajeshwar N."/>
            <person name="Catarino B."/>
            <person name="Hetherington A.J."/>
            <person name="Saltykova A."/>
            <person name="Bonnot C."/>
            <person name="Breuninger H."/>
            <person name="Symeonidi A."/>
            <person name="Radhakrishnan G.V."/>
            <person name="Van Nieuwerburgh F."/>
            <person name="Deforce D."/>
            <person name="Chang C."/>
            <person name="Karol K.G."/>
            <person name="Hedrich R."/>
            <person name="Ulvskov P."/>
            <person name="Glockner G."/>
            <person name="Delwiche C.F."/>
            <person name="Petrasek J."/>
            <person name="Van de Peer Y."/>
            <person name="Friml J."/>
            <person name="Beilby M."/>
            <person name="Dolan L."/>
            <person name="Kohara Y."/>
            <person name="Sugano S."/>
            <person name="Fujiyama A."/>
            <person name="Delaux P.-M."/>
            <person name="Quint M."/>
            <person name="TheiBen G."/>
            <person name="Hagemann M."/>
            <person name="Harholt J."/>
            <person name="Dunand C."/>
            <person name="Zachgo S."/>
            <person name="Langdale J."/>
            <person name="Maumus F."/>
            <person name="Straeten D.V.D."/>
            <person name="Gould S.B."/>
            <person name="Rensing S.A."/>
        </authorList>
    </citation>
    <scope>NUCLEOTIDE SEQUENCE [LARGE SCALE GENOMIC DNA]</scope>
    <source>
        <strain evidence="2 3">S276</strain>
    </source>
</reference>
<comment type="caution">
    <text evidence="2">The sequence shown here is derived from an EMBL/GenBank/DDBJ whole genome shotgun (WGS) entry which is preliminary data.</text>
</comment>
<dbReference type="Gramene" id="GBG41527">
    <property type="protein sequence ID" value="GBG41527"/>
    <property type="gene ID" value="CBR_g74503"/>
</dbReference>
<dbReference type="AlphaFoldDB" id="A0A388JJE6"/>
<dbReference type="Proteomes" id="UP000265515">
    <property type="component" value="Unassembled WGS sequence"/>
</dbReference>
<keyword evidence="3" id="KW-1185">Reference proteome</keyword>
<feature type="region of interest" description="Disordered" evidence="1">
    <location>
        <begin position="210"/>
        <end position="289"/>
    </location>
</feature>
<sequence>MGTRRGMTQDKIAQQVALITHDPIQFGASAPPSADAVFDRRACIFRPYPRDDDSDEELIPEAADDPALRIPCEIDETHDYPDDVKTWTHNARRAEDRADREMLGGDEDFWGPFREVAFTSDVRNDRARGSHAGMSRTEARMTTLTPTRLESSMPPPLAPSLALPVLPLEPATAAVDTEELASSLPQHGLMQRYGVIRQLWLRSPSPKVLQEEEVPSATPVEGEVAATEGSSSSSSSGGRGGSDNSGGGGSRSSNRGGGGTISSSSGGGGGSSRGGDSSSGGGVGCCDAA</sequence>
<evidence type="ECO:0000313" key="3">
    <source>
        <dbReference type="Proteomes" id="UP000265515"/>
    </source>
</evidence>
<organism evidence="2 3">
    <name type="scientific">Chara braunii</name>
    <name type="common">Braun's stonewort</name>
    <dbReference type="NCBI Taxonomy" id="69332"/>
    <lineage>
        <taxon>Eukaryota</taxon>
        <taxon>Viridiplantae</taxon>
        <taxon>Streptophyta</taxon>
        <taxon>Charophyceae</taxon>
        <taxon>Charales</taxon>
        <taxon>Characeae</taxon>
        <taxon>Chara</taxon>
    </lineage>
</organism>
<accession>A0A388JJE6</accession>
<evidence type="ECO:0000256" key="1">
    <source>
        <dbReference type="SAM" id="MobiDB-lite"/>
    </source>
</evidence>
<name>A0A388JJE6_CHABU</name>
<gene>
    <name evidence="2" type="ORF">CBR_g74503</name>
</gene>
<evidence type="ECO:0000313" key="2">
    <source>
        <dbReference type="EMBL" id="GBG41527.1"/>
    </source>
</evidence>